<keyword evidence="3" id="KW-1185">Reference proteome</keyword>
<comment type="caution">
    <text evidence="2">The sequence shown here is derived from an EMBL/GenBank/DDBJ whole genome shotgun (WGS) entry which is preliminary data.</text>
</comment>
<accession>A0A967AX02</accession>
<reference evidence="2" key="2">
    <citation type="submission" date="2020-03" db="EMBL/GenBank/DDBJ databases">
        <title>Flavobacteriaceae bacterium strain TP-CH-4, a member of the family Flavobacteriaceae isolated from a deep-sea seamount.</title>
        <authorList>
            <person name="Zhang D.-C."/>
        </authorList>
    </citation>
    <scope>NUCLEOTIDE SEQUENCE</scope>
    <source>
        <strain evidence="2">TP-CH-4</strain>
    </source>
</reference>
<feature type="chain" id="PRO_5038115073" description="DUF4296 domain-containing protein" evidence="1">
    <location>
        <begin position="22"/>
        <end position="121"/>
    </location>
</feature>
<sequence>MKSIISLSLVGLFGVLGSCHAQDKKQTDTVKQMNIIDEQVKILNSVFEMGDASENPLGGATNYIELLEQSDMDPELKKELREQYKIYDLSLDPKKKDSLALVFNKKLKEAMDKSLNDPQNK</sequence>
<name>A0A967AX02_9FLAO</name>
<protein>
    <recommendedName>
        <fullName evidence="4">DUF4296 domain-containing protein</fullName>
    </recommendedName>
</protein>
<evidence type="ECO:0000256" key="1">
    <source>
        <dbReference type="SAM" id="SignalP"/>
    </source>
</evidence>
<feature type="signal peptide" evidence="1">
    <location>
        <begin position="1"/>
        <end position="21"/>
    </location>
</feature>
<organism evidence="2 3">
    <name type="scientific">Pelagihabitans pacificus</name>
    <dbReference type="NCBI Taxonomy" id="2696054"/>
    <lineage>
        <taxon>Bacteria</taxon>
        <taxon>Pseudomonadati</taxon>
        <taxon>Bacteroidota</taxon>
        <taxon>Flavobacteriia</taxon>
        <taxon>Flavobacteriales</taxon>
        <taxon>Flavobacteriaceae</taxon>
        <taxon>Pelagihabitans</taxon>
    </lineage>
</organism>
<dbReference type="AlphaFoldDB" id="A0A967AX02"/>
<gene>
    <name evidence="2" type="ORF">FK220_019000</name>
</gene>
<dbReference type="Proteomes" id="UP000707206">
    <property type="component" value="Unassembled WGS sequence"/>
</dbReference>
<evidence type="ECO:0008006" key="4">
    <source>
        <dbReference type="Google" id="ProtNLM"/>
    </source>
</evidence>
<keyword evidence="1" id="KW-0732">Signal</keyword>
<reference evidence="2" key="1">
    <citation type="submission" date="2019-07" db="EMBL/GenBank/DDBJ databases">
        <authorList>
            <person name="De-Chao Zhang Q."/>
        </authorList>
    </citation>
    <scope>NUCLEOTIDE SEQUENCE</scope>
    <source>
        <strain evidence="2">TP-CH-4</strain>
    </source>
</reference>
<evidence type="ECO:0000313" key="2">
    <source>
        <dbReference type="EMBL" id="NHF61449.1"/>
    </source>
</evidence>
<proteinExistence type="predicted"/>
<evidence type="ECO:0000313" key="3">
    <source>
        <dbReference type="Proteomes" id="UP000707206"/>
    </source>
</evidence>
<dbReference type="PROSITE" id="PS51257">
    <property type="entry name" value="PROKAR_LIPOPROTEIN"/>
    <property type="match status" value="1"/>
</dbReference>
<dbReference type="RefSeq" id="WP_152575945.1">
    <property type="nucleotide sequence ID" value="NZ_VIKU02000008.1"/>
</dbReference>
<dbReference type="EMBL" id="VIKU02000008">
    <property type="protein sequence ID" value="NHF61449.1"/>
    <property type="molecule type" value="Genomic_DNA"/>
</dbReference>